<protein>
    <submittedName>
        <fullName evidence="2">Uncharacterized protein</fullName>
    </submittedName>
</protein>
<dbReference type="Proteomes" id="UP000443090">
    <property type="component" value="Unassembled WGS sequence"/>
</dbReference>
<dbReference type="PANTHER" id="PTHR41800:SF1">
    <property type="entry name" value="EXPRESSED PROTEIN"/>
    <property type="match status" value="1"/>
</dbReference>
<feature type="compositionally biased region" description="Basic and acidic residues" evidence="1">
    <location>
        <begin position="94"/>
        <end position="109"/>
    </location>
</feature>
<accession>A0A8H8RQN2</accession>
<dbReference type="EMBL" id="QGMI01000560">
    <property type="protein sequence ID" value="TVY38935.1"/>
    <property type="molecule type" value="Genomic_DNA"/>
</dbReference>
<dbReference type="AlphaFoldDB" id="A0A8H8RQN2"/>
<sequence length="124" mass="13120">MFRVGMGSLTVAGGGAYYFAKKSINADRAARFEESEKRRRQVQASLEYSSTAPSKTSSSSAMGGSAAKSTNDGPAVSSGSPSQEATLDPAPTRHAPETEGQRVMEKSKYETATPFKATKGDRFS</sequence>
<keyword evidence="3" id="KW-1185">Reference proteome</keyword>
<feature type="region of interest" description="Disordered" evidence="1">
    <location>
        <begin position="30"/>
        <end position="124"/>
    </location>
</feature>
<dbReference type="Pfam" id="PF15932">
    <property type="entry name" value="DUF4748"/>
    <property type="match status" value="1"/>
</dbReference>
<evidence type="ECO:0000313" key="3">
    <source>
        <dbReference type="Proteomes" id="UP000443090"/>
    </source>
</evidence>
<feature type="compositionally biased region" description="Low complexity" evidence="1">
    <location>
        <begin position="49"/>
        <end position="69"/>
    </location>
</feature>
<reference evidence="2 3" key="1">
    <citation type="submission" date="2018-05" db="EMBL/GenBank/DDBJ databases">
        <title>Genome sequencing and assembly of the regulated plant pathogen Lachnellula willkommii and related sister species for the development of diagnostic species identification markers.</title>
        <authorList>
            <person name="Giroux E."/>
            <person name="Bilodeau G."/>
        </authorList>
    </citation>
    <scope>NUCLEOTIDE SEQUENCE [LARGE SCALE GENOMIC DNA]</scope>
    <source>
        <strain evidence="2 3">CBS 160.35</strain>
    </source>
</reference>
<dbReference type="PANTHER" id="PTHR41800">
    <property type="entry name" value="EXPRESSED PROTEIN"/>
    <property type="match status" value="1"/>
</dbReference>
<proteinExistence type="predicted"/>
<comment type="caution">
    <text evidence="2">The sequence shown here is derived from an EMBL/GenBank/DDBJ whole genome shotgun (WGS) entry which is preliminary data.</text>
</comment>
<evidence type="ECO:0000256" key="1">
    <source>
        <dbReference type="SAM" id="MobiDB-lite"/>
    </source>
</evidence>
<gene>
    <name evidence="2" type="ORF">LOCC1_G006526</name>
</gene>
<dbReference type="OrthoDB" id="2559326at2759"/>
<organism evidence="2 3">
    <name type="scientific">Lachnellula occidentalis</name>
    <dbReference type="NCBI Taxonomy" id="215460"/>
    <lineage>
        <taxon>Eukaryota</taxon>
        <taxon>Fungi</taxon>
        <taxon>Dikarya</taxon>
        <taxon>Ascomycota</taxon>
        <taxon>Pezizomycotina</taxon>
        <taxon>Leotiomycetes</taxon>
        <taxon>Helotiales</taxon>
        <taxon>Lachnaceae</taxon>
        <taxon>Lachnellula</taxon>
    </lineage>
</organism>
<evidence type="ECO:0000313" key="2">
    <source>
        <dbReference type="EMBL" id="TVY38935.1"/>
    </source>
</evidence>
<name>A0A8H8RQN2_9HELO</name>
<dbReference type="InterPro" id="IPR031833">
    <property type="entry name" value="DUF4748"/>
</dbReference>